<evidence type="ECO:0000256" key="1">
    <source>
        <dbReference type="SAM" id="Phobius"/>
    </source>
</evidence>
<proteinExistence type="predicted"/>
<comment type="caution">
    <text evidence="2">The sequence shown here is derived from an EMBL/GenBank/DDBJ whole genome shotgun (WGS) entry which is preliminary data.</text>
</comment>
<feature type="transmembrane region" description="Helical" evidence="1">
    <location>
        <begin position="65"/>
        <end position="87"/>
    </location>
</feature>
<evidence type="ECO:0000313" key="2">
    <source>
        <dbReference type="EMBL" id="MFC4904735.1"/>
    </source>
</evidence>
<organism evidence="2 3">
    <name type="scientific">Kocuria oceani</name>
    <dbReference type="NCBI Taxonomy" id="988827"/>
    <lineage>
        <taxon>Bacteria</taxon>
        <taxon>Bacillati</taxon>
        <taxon>Actinomycetota</taxon>
        <taxon>Actinomycetes</taxon>
        <taxon>Micrococcales</taxon>
        <taxon>Micrococcaceae</taxon>
        <taxon>Kocuria</taxon>
    </lineage>
</organism>
<feature type="transmembrane region" description="Helical" evidence="1">
    <location>
        <begin position="99"/>
        <end position="119"/>
    </location>
</feature>
<dbReference type="EMBL" id="JBHSIW010000021">
    <property type="protein sequence ID" value="MFC4904735.1"/>
    <property type="molecule type" value="Genomic_DNA"/>
</dbReference>
<accession>A0ABV9TNB5</accession>
<dbReference type="RefSeq" id="WP_255396105.1">
    <property type="nucleotide sequence ID" value="NZ_JARAMH010000005.1"/>
</dbReference>
<feature type="transmembrane region" description="Helical" evidence="1">
    <location>
        <begin position="37"/>
        <end position="58"/>
    </location>
</feature>
<gene>
    <name evidence="2" type="ORF">ACFPCS_14270</name>
</gene>
<sequence length="136" mass="14526">MTTATEQALMKSLPAPLLLAATAVIQALGRYEYHQNAITVVGQMLFPIFFAVLAIFLARRGTEGAFGTVHLVLLVAGALLFVLSLVGRNGTVPQLYPSVWVYYTAFALVAVEAALRIAGTPGRGRGTPRDEGPARR</sequence>
<keyword evidence="1" id="KW-1133">Transmembrane helix</keyword>
<name>A0ABV9TNB5_9MICC</name>
<dbReference type="Proteomes" id="UP001595797">
    <property type="component" value="Unassembled WGS sequence"/>
</dbReference>
<protein>
    <submittedName>
        <fullName evidence="2">Uncharacterized protein</fullName>
    </submittedName>
</protein>
<keyword evidence="1" id="KW-0812">Transmembrane</keyword>
<keyword evidence="1" id="KW-0472">Membrane</keyword>
<keyword evidence="3" id="KW-1185">Reference proteome</keyword>
<evidence type="ECO:0000313" key="3">
    <source>
        <dbReference type="Proteomes" id="UP001595797"/>
    </source>
</evidence>
<reference evidence="3" key="1">
    <citation type="journal article" date="2019" name="Int. J. Syst. Evol. Microbiol.">
        <title>The Global Catalogue of Microorganisms (GCM) 10K type strain sequencing project: providing services to taxonomists for standard genome sequencing and annotation.</title>
        <authorList>
            <consortium name="The Broad Institute Genomics Platform"/>
            <consortium name="The Broad Institute Genome Sequencing Center for Infectious Disease"/>
            <person name="Wu L."/>
            <person name="Ma J."/>
        </authorList>
    </citation>
    <scope>NUCLEOTIDE SEQUENCE [LARGE SCALE GENOMIC DNA]</scope>
    <source>
        <strain evidence="3">CGMCC 4.6946</strain>
    </source>
</reference>